<dbReference type="GO" id="GO:0051301">
    <property type="term" value="P:cell division"/>
    <property type="evidence" value="ECO:0007669"/>
    <property type="project" value="UniProtKB-KW"/>
</dbReference>
<organism evidence="5 6">
    <name type="scientific">Stephanodiscus triporus</name>
    <dbReference type="NCBI Taxonomy" id="2934178"/>
    <lineage>
        <taxon>Eukaryota</taxon>
        <taxon>Sar</taxon>
        <taxon>Stramenopiles</taxon>
        <taxon>Ochrophyta</taxon>
        <taxon>Bacillariophyta</taxon>
        <taxon>Coscinodiscophyceae</taxon>
        <taxon>Thalassiosirophycidae</taxon>
        <taxon>Stephanodiscales</taxon>
        <taxon>Stephanodiscaceae</taxon>
        <taxon>Stephanodiscus</taxon>
    </lineage>
</organism>
<comment type="caution">
    <text evidence="5">The sequence shown here is derived from an EMBL/GenBank/DDBJ whole genome shotgun (WGS) entry which is preliminary data.</text>
</comment>
<keyword evidence="4" id="KW-0131">Cell cycle</keyword>
<dbReference type="EMBL" id="JALLAZ020001787">
    <property type="protein sequence ID" value="KAL3763947.1"/>
    <property type="molecule type" value="Genomic_DNA"/>
</dbReference>
<dbReference type="PANTHER" id="PTHR13260:SF0">
    <property type="entry name" value="ANAPHASE-PROMOTING COMPLEX SUBUNIT 4"/>
    <property type="match status" value="1"/>
</dbReference>
<accession>A0ABD3MJZ7</accession>
<keyword evidence="2" id="KW-0498">Mitosis</keyword>
<dbReference type="InterPro" id="IPR024789">
    <property type="entry name" value="APC4"/>
</dbReference>
<evidence type="ECO:0008006" key="7">
    <source>
        <dbReference type="Google" id="ProtNLM"/>
    </source>
</evidence>
<gene>
    <name evidence="5" type="ORF">ACHAW5_004632</name>
</gene>
<evidence type="ECO:0000256" key="2">
    <source>
        <dbReference type="ARBA" id="ARBA00022776"/>
    </source>
</evidence>
<dbReference type="Proteomes" id="UP001530315">
    <property type="component" value="Unassembled WGS sequence"/>
</dbReference>
<keyword evidence="3" id="KW-0833">Ubl conjugation pathway</keyword>
<evidence type="ECO:0000256" key="4">
    <source>
        <dbReference type="ARBA" id="ARBA00023306"/>
    </source>
</evidence>
<evidence type="ECO:0000256" key="1">
    <source>
        <dbReference type="ARBA" id="ARBA00022618"/>
    </source>
</evidence>
<protein>
    <recommendedName>
        <fullName evidence="7">Anaphase-promoting complex subunit 4</fullName>
    </recommendedName>
</protein>
<keyword evidence="1" id="KW-0132">Cell division</keyword>
<name>A0ABD3MJZ7_9STRA</name>
<reference evidence="5 6" key="1">
    <citation type="submission" date="2024-10" db="EMBL/GenBank/DDBJ databases">
        <title>Updated reference genomes for cyclostephanoid diatoms.</title>
        <authorList>
            <person name="Roberts W.R."/>
            <person name="Alverson A.J."/>
        </authorList>
    </citation>
    <scope>NUCLEOTIDE SEQUENCE [LARGE SCALE GENOMIC DNA]</scope>
    <source>
        <strain evidence="5 6">AJA276-08</strain>
    </source>
</reference>
<evidence type="ECO:0000256" key="3">
    <source>
        <dbReference type="ARBA" id="ARBA00022786"/>
    </source>
</evidence>
<evidence type="ECO:0000313" key="6">
    <source>
        <dbReference type="Proteomes" id="UP001530315"/>
    </source>
</evidence>
<dbReference type="PANTHER" id="PTHR13260">
    <property type="entry name" value="ANAPHASE PROMOTING COMPLEX SUBUNIT 4 APC4"/>
    <property type="match status" value="1"/>
</dbReference>
<sequence length="729" mass="80403">MELINRGVGHFLPDPHRRVDGLALTTSSGLPSSSRQGHQGGGALDVLCVATTKEIHWYLRGRYRILSVSHGLSLESSSTMPSSHPREENVDEDHGGGCGINLVCSPDLGALLACFNVDVEGLHRSRQKAKLFCTTLLPRKRFELRLLSSSYASLFSRLWDVRKGVREALTSWKTALRPLDSKFQGLLTLLSDYGVDSAGGLDDNLGSESIRLEFLKFILCGRSTVSNASSLAAPSSSFSTSALDQFFTRPTMHDTLLAREAQKIESSCSSTEVILRSRVIGSIRAIVYEAEELYGIAASAALRGDHRLVDVKTALCLYRASRGLYLTFNQCLHHIVEARIRLHDLLAWLRGTAACVRARGTAPDSVQRRNARALRVSNGVVQRVAAFLSSPMMFASKDCDGSRRILTECIIGMPLSDFFVKLQQPRETLDCVKESVAVRGTNKVCNLMSAVQLMLQICTILFDRPRRVFAESVSVLDIHFEVKHSLLSVHTRIGAGYSDASSGDTSIDTRGFFLPKTNENDPAVEECPLWTVLARSLGTTVELIAIPGSTRFEPDARFYLRAIMAMPQGHEVTNIDFYGDDGNSSLSPTLDEDSDIKEGRQSVGFLVKYNELVSQEVRTELWLFRYDDFLFKRNDFKANVKNGVTILGAAVDETEFIRLVSDNEECDASSIIAPKRRLISTHRDSQNPRRPQMKLCGSRGTGGILTFGAPTCLNIFDLEEDEDSASAGV</sequence>
<keyword evidence="6" id="KW-1185">Reference proteome</keyword>
<evidence type="ECO:0000313" key="5">
    <source>
        <dbReference type="EMBL" id="KAL3763947.1"/>
    </source>
</evidence>
<proteinExistence type="predicted"/>
<dbReference type="AlphaFoldDB" id="A0ABD3MJZ7"/>